<dbReference type="AlphaFoldDB" id="A0A1Q9LDS4"/>
<feature type="domain" description="AB hydrolase-1" evidence="1">
    <location>
        <begin position="12"/>
        <end position="235"/>
    </location>
</feature>
<sequence length="250" mass="26572">MPVHEHGAPDAPPVLLVHGVCGHGRRFTDFCAAELAGYRVLCPDLRGHGDAPHEPPWTLEQLAEDLLGVLDAHGLWSAPVVGHSFGALVALHAAALAPDRVSGLALLDPATGIAPEQALVWAEGAWVVRQTRADAVGTQRFDWPTAADAVVEREVDLNWVEGEDGRWRPKYSPAAVATAWSEMCRPVPLPPAGTPTLLVRATREDFVGTQFVRACAALDSFQLAEVDSGHMVTLEAPAEVGALLRGFLGG</sequence>
<dbReference type="PANTHER" id="PTHR43194:SF2">
    <property type="entry name" value="PEROXISOMAL MEMBRANE PROTEIN LPX1"/>
    <property type="match status" value="1"/>
</dbReference>
<dbReference type="EMBL" id="MKQR01000028">
    <property type="protein sequence ID" value="OLR90166.1"/>
    <property type="molecule type" value="Genomic_DNA"/>
</dbReference>
<dbReference type="InterPro" id="IPR029058">
    <property type="entry name" value="AB_hydrolase_fold"/>
</dbReference>
<dbReference type="PRINTS" id="PR00412">
    <property type="entry name" value="EPOXHYDRLASE"/>
</dbReference>
<reference evidence="2 3" key="1">
    <citation type="submission" date="2016-10" db="EMBL/GenBank/DDBJ databases">
        <title>The Draft Genome Sequence of Actinokineospora bangkokensis 44EHWT reveals the biosynthetic pathway of antifungal compounds Thailandins with unusual extender unit butylmalonyl-CoA.</title>
        <authorList>
            <person name="Greule A."/>
            <person name="Intra B."/>
            <person name="Flemming S."/>
            <person name="Rommel M.G."/>
            <person name="Panbangred W."/>
            <person name="Bechthold A."/>
        </authorList>
    </citation>
    <scope>NUCLEOTIDE SEQUENCE [LARGE SCALE GENOMIC DNA]</scope>
    <source>
        <strain evidence="2 3">44EHW</strain>
    </source>
</reference>
<name>A0A1Q9LDS4_9PSEU</name>
<dbReference type="OrthoDB" id="8444301at2"/>
<dbReference type="InterPro" id="IPR000073">
    <property type="entry name" value="AB_hydrolase_1"/>
</dbReference>
<gene>
    <name evidence="2" type="ORF">BJP25_04155</name>
</gene>
<dbReference type="SUPFAM" id="SSF53474">
    <property type="entry name" value="alpha/beta-Hydrolases"/>
    <property type="match status" value="1"/>
</dbReference>
<dbReference type="InterPro" id="IPR000639">
    <property type="entry name" value="Epox_hydrolase-like"/>
</dbReference>
<evidence type="ECO:0000313" key="2">
    <source>
        <dbReference type="EMBL" id="OLR90166.1"/>
    </source>
</evidence>
<dbReference type="STRING" id="1193682.BJP25_04155"/>
<dbReference type="InterPro" id="IPR050228">
    <property type="entry name" value="Carboxylesterase_BioH"/>
</dbReference>
<keyword evidence="3" id="KW-1185">Reference proteome</keyword>
<dbReference type="GO" id="GO:0003824">
    <property type="term" value="F:catalytic activity"/>
    <property type="evidence" value="ECO:0007669"/>
    <property type="project" value="InterPro"/>
</dbReference>
<dbReference type="Gene3D" id="3.40.50.1820">
    <property type="entry name" value="alpha/beta hydrolase"/>
    <property type="match status" value="1"/>
</dbReference>
<protein>
    <recommendedName>
        <fullName evidence="1">AB hydrolase-1 domain-containing protein</fullName>
    </recommendedName>
</protein>
<accession>A0A1Q9LDS4</accession>
<dbReference type="PANTHER" id="PTHR43194">
    <property type="entry name" value="HYDROLASE ALPHA/BETA FOLD FAMILY"/>
    <property type="match status" value="1"/>
</dbReference>
<dbReference type="RefSeq" id="WP_075978373.1">
    <property type="nucleotide sequence ID" value="NZ_MKQR01000028.1"/>
</dbReference>
<dbReference type="Proteomes" id="UP000186040">
    <property type="component" value="Unassembled WGS sequence"/>
</dbReference>
<dbReference type="PRINTS" id="PR00111">
    <property type="entry name" value="ABHYDROLASE"/>
</dbReference>
<evidence type="ECO:0000313" key="3">
    <source>
        <dbReference type="Proteomes" id="UP000186040"/>
    </source>
</evidence>
<comment type="caution">
    <text evidence="2">The sequence shown here is derived from an EMBL/GenBank/DDBJ whole genome shotgun (WGS) entry which is preliminary data.</text>
</comment>
<evidence type="ECO:0000259" key="1">
    <source>
        <dbReference type="Pfam" id="PF00561"/>
    </source>
</evidence>
<proteinExistence type="predicted"/>
<dbReference type="Pfam" id="PF00561">
    <property type="entry name" value="Abhydrolase_1"/>
    <property type="match status" value="1"/>
</dbReference>
<organism evidence="2 3">
    <name type="scientific">Actinokineospora bangkokensis</name>
    <dbReference type="NCBI Taxonomy" id="1193682"/>
    <lineage>
        <taxon>Bacteria</taxon>
        <taxon>Bacillati</taxon>
        <taxon>Actinomycetota</taxon>
        <taxon>Actinomycetes</taxon>
        <taxon>Pseudonocardiales</taxon>
        <taxon>Pseudonocardiaceae</taxon>
        <taxon>Actinokineospora</taxon>
    </lineage>
</organism>